<organism evidence="13 14">
    <name type="scientific">Rubrimonas cliftonensis</name>
    <dbReference type="NCBI Taxonomy" id="89524"/>
    <lineage>
        <taxon>Bacteria</taxon>
        <taxon>Pseudomonadati</taxon>
        <taxon>Pseudomonadota</taxon>
        <taxon>Alphaproteobacteria</taxon>
        <taxon>Rhodobacterales</taxon>
        <taxon>Paracoccaceae</taxon>
        <taxon>Rubrimonas</taxon>
    </lineage>
</organism>
<comment type="pathway">
    <text evidence="3 12">Glycolipid biosynthesis; lipid IV(A) biosynthesis; lipid IV(A) from (3R)-3-hydroxytetradecanoyl-[acyl-carrier-protein] and UDP-N-acetyl-alpha-D-glucosamine: step 2/6.</text>
</comment>
<keyword evidence="10 12" id="KW-0443">Lipid metabolism</keyword>
<keyword evidence="6 12" id="KW-0441">Lipid A biosynthesis</keyword>
<feature type="binding site" evidence="12">
    <location>
        <position position="239"/>
    </location>
    <ligand>
        <name>Zn(2+)</name>
        <dbReference type="ChEBI" id="CHEBI:29105"/>
    </ligand>
</feature>
<dbReference type="Pfam" id="PF03331">
    <property type="entry name" value="LpxC"/>
    <property type="match status" value="1"/>
</dbReference>
<dbReference type="NCBIfam" id="TIGR00325">
    <property type="entry name" value="lpxC"/>
    <property type="match status" value="1"/>
</dbReference>
<keyword evidence="14" id="KW-1185">Reference proteome</keyword>
<dbReference type="RefSeq" id="WP_093247774.1">
    <property type="nucleotide sequence ID" value="NZ_FNQM01000001.1"/>
</dbReference>
<dbReference type="EC" id="3.5.1.108" evidence="4 12"/>
<comment type="catalytic activity">
    <reaction evidence="11 12">
        <text>a UDP-3-O-[(3R)-3-hydroxyacyl]-N-acetyl-alpha-D-glucosamine + H2O = a UDP-3-O-[(3R)-3-hydroxyacyl]-alpha-D-glucosamine + acetate</text>
        <dbReference type="Rhea" id="RHEA:67816"/>
        <dbReference type="ChEBI" id="CHEBI:15377"/>
        <dbReference type="ChEBI" id="CHEBI:30089"/>
        <dbReference type="ChEBI" id="CHEBI:137740"/>
        <dbReference type="ChEBI" id="CHEBI:173225"/>
        <dbReference type="EC" id="3.5.1.108"/>
    </reaction>
</comment>
<evidence type="ECO:0000256" key="11">
    <source>
        <dbReference type="ARBA" id="ARBA00024535"/>
    </source>
</evidence>
<feature type="binding site" evidence="12">
    <location>
        <position position="78"/>
    </location>
    <ligand>
        <name>Zn(2+)</name>
        <dbReference type="ChEBI" id="CHEBI:29105"/>
    </ligand>
</feature>
<evidence type="ECO:0000313" key="14">
    <source>
        <dbReference type="Proteomes" id="UP000198703"/>
    </source>
</evidence>
<dbReference type="OrthoDB" id="9802746at2"/>
<evidence type="ECO:0000256" key="7">
    <source>
        <dbReference type="ARBA" id="ARBA00022723"/>
    </source>
</evidence>
<accession>A0A1H3VW03</accession>
<dbReference type="EMBL" id="FNQM01000001">
    <property type="protein sequence ID" value="SDZ78871.1"/>
    <property type="molecule type" value="Genomic_DNA"/>
</dbReference>
<feature type="active site" description="Proton donor" evidence="12">
    <location>
        <position position="262"/>
    </location>
</feature>
<dbReference type="SUPFAM" id="SSF54211">
    <property type="entry name" value="Ribosomal protein S5 domain 2-like"/>
    <property type="match status" value="2"/>
</dbReference>
<evidence type="ECO:0000256" key="4">
    <source>
        <dbReference type="ARBA" id="ARBA00012745"/>
    </source>
</evidence>
<dbReference type="InterPro" id="IPR015870">
    <property type="entry name" value="UDP-acyl_N-AcGlcN_deAcase_N"/>
</dbReference>
<dbReference type="GO" id="GO:0046872">
    <property type="term" value="F:metal ion binding"/>
    <property type="evidence" value="ECO:0007669"/>
    <property type="project" value="UniProtKB-KW"/>
</dbReference>
<dbReference type="Gene3D" id="3.30.1700.10">
    <property type="entry name" value="lpxc deacetylase, domain 2"/>
    <property type="match status" value="1"/>
</dbReference>
<dbReference type="GO" id="GO:0016020">
    <property type="term" value="C:membrane"/>
    <property type="evidence" value="ECO:0007669"/>
    <property type="project" value="GOC"/>
</dbReference>
<protein>
    <recommendedName>
        <fullName evidence="4 12">UDP-3-O-acyl-N-acetylglucosamine deacetylase</fullName>
        <shortName evidence="12">UDP-3-O-acyl-GlcNAc deacetylase</shortName>
        <ecNumber evidence="4 12">3.5.1.108</ecNumber>
    </recommendedName>
    <alternativeName>
        <fullName evidence="12">UDP-3-O-[R-3-hydroxymyristoyl]-N-acetylglucosamine deacetylase</fullName>
    </alternativeName>
</protein>
<dbReference type="PANTHER" id="PTHR33694:SF1">
    <property type="entry name" value="UDP-3-O-ACYL-N-ACETYLGLUCOSAMINE DEACETYLASE 1, MITOCHONDRIAL-RELATED"/>
    <property type="match status" value="1"/>
</dbReference>
<evidence type="ECO:0000256" key="12">
    <source>
        <dbReference type="HAMAP-Rule" id="MF_00388"/>
    </source>
</evidence>
<keyword evidence="5 12" id="KW-0444">Lipid biosynthesis</keyword>
<keyword evidence="8 12" id="KW-0378">Hydrolase</keyword>
<dbReference type="HAMAP" id="MF_00388">
    <property type="entry name" value="LpxC"/>
    <property type="match status" value="1"/>
</dbReference>
<evidence type="ECO:0000256" key="6">
    <source>
        <dbReference type="ARBA" id="ARBA00022556"/>
    </source>
</evidence>
<dbReference type="UniPathway" id="UPA00359">
    <property type="reaction ID" value="UER00478"/>
</dbReference>
<dbReference type="GO" id="GO:0009245">
    <property type="term" value="P:lipid A biosynthetic process"/>
    <property type="evidence" value="ECO:0007669"/>
    <property type="project" value="UniProtKB-UniRule"/>
</dbReference>
<evidence type="ECO:0000256" key="10">
    <source>
        <dbReference type="ARBA" id="ARBA00023098"/>
    </source>
</evidence>
<name>A0A1H3VW03_9RHOB</name>
<dbReference type="AlphaFoldDB" id="A0A1H3VW03"/>
<evidence type="ECO:0000256" key="9">
    <source>
        <dbReference type="ARBA" id="ARBA00022833"/>
    </source>
</evidence>
<dbReference type="InterPro" id="IPR004463">
    <property type="entry name" value="UDP-acyl_GlcNac_deAcase"/>
</dbReference>
<gene>
    <name evidence="12" type="primary">lpxC</name>
    <name evidence="13" type="ORF">SAMN05444370_101356</name>
</gene>
<proteinExistence type="inferred from homology"/>
<evidence type="ECO:0000313" key="13">
    <source>
        <dbReference type="EMBL" id="SDZ78871.1"/>
    </source>
</evidence>
<evidence type="ECO:0000256" key="2">
    <source>
        <dbReference type="ARBA" id="ARBA00002923"/>
    </source>
</evidence>
<comment type="cofactor">
    <cofactor evidence="1 12">
        <name>Zn(2+)</name>
        <dbReference type="ChEBI" id="CHEBI:29105"/>
    </cofactor>
</comment>
<dbReference type="Proteomes" id="UP000198703">
    <property type="component" value="Unassembled WGS sequence"/>
</dbReference>
<evidence type="ECO:0000256" key="8">
    <source>
        <dbReference type="ARBA" id="ARBA00022801"/>
    </source>
</evidence>
<comment type="function">
    <text evidence="2 12">Catalyzes the hydrolysis of UDP-3-O-myristoyl-N-acetylglucosamine to form UDP-3-O-myristoylglucosamine and acetate, the committed step in lipid A biosynthesis.</text>
</comment>
<dbReference type="STRING" id="89524.SAMN05444370_101356"/>
<dbReference type="InterPro" id="IPR011334">
    <property type="entry name" value="UDP-acyl_GlcNac_deAcase_C"/>
</dbReference>
<feature type="binding site" evidence="12">
    <location>
        <position position="235"/>
    </location>
    <ligand>
        <name>Zn(2+)</name>
        <dbReference type="ChEBI" id="CHEBI:29105"/>
    </ligand>
</feature>
<keyword evidence="9 12" id="KW-0862">Zinc</keyword>
<dbReference type="PANTHER" id="PTHR33694">
    <property type="entry name" value="UDP-3-O-ACYL-N-ACETYLGLUCOSAMINE DEACETYLASE 1, MITOCHONDRIAL-RELATED"/>
    <property type="match status" value="1"/>
</dbReference>
<reference evidence="13 14" key="1">
    <citation type="submission" date="2016-10" db="EMBL/GenBank/DDBJ databases">
        <authorList>
            <person name="de Groot N.N."/>
        </authorList>
    </citation>
    <scope>NUCLEOTIDE SEQUENCE [LARGE SCALE GENOMIC DNA]</scope>
    <source>
        <strain evidence="13 14">DSM 15345</strain>
    </source>
</reference>
<evidence type="ECO:0000256" key="1">
    <source>
        <dbReference type="ARBA" id="ARBA00001947"/>
    </source>
</evidence>
<sequence>MQATVARSLVFTGVGLHGGAPVRMVVRPAAPGEGVRFHRVDVADRDPLVHARFDAVVDARLCTMIGNADGVTVSTVEHVMAALAGMGVDNALITIDGPEAPILDGSAQPFVDAIAAVGLAYQAAPRRALRVLRAVRVENGAASAALSPAAAPTVAFDIDFADAAIGRQTCAFAVTPEIFSHELADCRTFVRRTDIDALRAAGLALGGGLHNAVVVDGAAVLNPEGLRRPDEFVRHKALDAVGDLALAGGPILGAYHGVRAGHAMTNALLRALFADRSAWRWEPAPPRADAGGAVAAERMAAE</sequence>
<dbReference type="GO" id="GO:0103117">
    <property type="term" value="F:UDP-3-O-acyl-N-acetylglucosamine deacetylase activity"/>
    <property type="evidence" value="ECO:0007669"/>
    <property type="project" value="UniProtKB-UniRule"/>
</dbReference>
<evidence type="ECO:0000256" key="3">
    <source>
        <dbReference type="ARBA" id="ARBA00005002"/>
    </source>
</evidence>
<keyword evidence="7 12" id="KW-0479">Metal-binding</keyword>
<comment type="similarity">
    <text evidence="12">Belongs to the LpxC family.</text>
</comment>
<dbReference type="InterPro" id="IPR020568">
    <property type="entry name" value="Ribosomal_Su5_D2-typ_SF"/>
</dbReference>
<evidence type="ECO:0000256" key="5">
    <source>
        <dbReference type="ARBA" id="ARBA00022516"/>
    </source>
</evidence>
<dbReference type="Gene3D" id="3.30.230.20">
    <property type="entry name" value="lpxc deacetylase, domain 1"/>
    <property type="match status" value="1"/>
</dbReference>